<name>A0AAE4PYW5_9GAMM</name>
<evidence type="ECO:0000256" key="1">
    <source>
        <dbReference type="SAM" id="SignalP"/>
    </source>
</evidence>
<evidence type="ECO:0000313" key="2">
    <source>
        <dbReference type="EMBL" id="MDV5391227.1"/>
    </source>
</evidence>
<feature type="signal peptide" evidence="1">
    <location>
        <begin position="1"/>
        <end position="26"/>
    </location>
</feature>
<protein>
    <submittedName>
        <fullName evidence="2">TapY2 family type IVa secretion system protein</fullName>
    </submittedName>
</protein>
<dbReference type="NCBIfam" id="NF038109">
    <property type="entry name" value="tapY2_fam"/>
    <property type="match status" value="1"/>
</dbReference>
<dbReference type="EMBL" id="JASGOQ010000001">
    <property type="protein sequence ID" value="MDV5391227.1"/>
    <property type="molecule type" value="Genomic_DNA"/>
</dbReference>
<dbReference type="RefSeq" id="WP_037426265.1">
    <property type="nucleotide sequence ID" value="NZ_AP026732.1"/>
</dbReference>
<accession>A0AAE4PYW5</accession>
<keyword evidence="1" id="KW-0732">Signal</keyword>
<proteinExistence type="predicted"/>
<dbReference type="InterPro" id="IPR049848">
    <property type="entry name" value="TapY2-like"/>
</dbReference>
<dbReference type="Proteomes" id="UP001187859">
    <property type="component" value="Unassembled WGS sequence"/>
</dbReference>
<feature type="chain" id="PRO_5042117523" evidence="1">
    <location>
        <begin position="27"/>
        <end position="111"/>
    </location>
</feature>
<organism evidence="2 3">
    <name type="scientific">Shewanella xiamenensis</name>
    <dbReference type="NCBI Taxonomy" id="332186"/>
    <lineage>
        <taxon>Bacteria</taxon>
        <taxon>Pseudomonadati</taxon>
        <taxon>Pseudomonadota</taxon>
        <taxon>Gammaproteobacteria</taxon>
        <taxon>Alteromonadales</taxon>
        <taxon>Shewanellaceae</taxon>
        <taxon>Shewanella</taxon>
    </lineage>
</organism>
<dbReference type="AlphaFoldDB" id="A0AAE4PYW5"/>
<gene>
    <name evidence="2" type="ORF">QM089_13475</name>
</gene>
<comment type="caution">
    <text evidence="2">The sequence shown here is derived from an EMBL/GenBank/DDBJ whole genome shotgun (WGS) entry which is preliminary data.</text>
</comment>
<evidence type="ECO:0000313" key="3">
    <source>
        <dbReference type="Proteomes" id="UP001187859"/>
    </source>
</evidence>
<reference evidence="2" key="1">
    <citation type="submission" date="2023-05" db="EMBL/GenBank/DDBJ databases">
        <title>Colonisation of extended spectrum b-lactamase- and carbapenemase-producing bacteria on hospital surfaces from low- and middle-income countries.</title>
        <authorList>
            <person name="Nieto-Rosado M."/>
            <person name="Sands K."/>
            <person name="Iregbu K."/>
            <person name="Zahra R."/>
            <person name="Mazarati J.B."/>
            <person name="Mehtar S."/>
            <person name="Barnards-Group B."/>
            <person name="Walsh T.R."/>
        </authorList>
    </citation>
    <scope>NUCLEOTIDE SEQUENCE</scope>
    <source>
        <strain evidence="2">PP-E493</strain>
    </source>
</reference>
<sequence>MSNSLMMKYGTLGLLLLAGFQWSALATETEKRQDYKCYLDTNQGFKLMRFSWFESKVNEYLLTLPGTQLPRLPRDKPIPLYAKAVLECVKMSEPFTLEQAKQAELALDNQG</sequence>